<evidence type="ECO:0000313" key="3">
    <source>
        <dbReference type="Proteomes" id="UP000316270"/>
    </source>
</evidence>
<dbReference type="AlphaFoldDB" id="A0A517LNT3"/>
<feature type="domain" description="Heterokaryon incompatibility" evidence="1">
    <location>
        <begin position="45"/>
        <end position="180"/>
    </location>
</feature>
<organism evidence="2 3">
    <name type="scientific">Venturia effusa</name>
    <dbReference type="NCBI Taxonomy" id="50376"/>
    <lineage>
        <taxon>Eukaryota</taxon>
        <taxon>Fungi</taxon>
        <taxon>Dikarya</taxon>
        <taxon>Ascomycota</taxon>
        <taxon>Pezizomycotina</taxon>
        <taxon>Dothideomycetes</taxon>
        <taxon>Pleosporomycetidae</taxon>
        <taxon>Venturiales</taxon>
        <taxon>Venturiaceae</taxon>
        <taxon>Venturia</taxon>
    </lineage>
</organism>
<dbReference type="Proteomes" id="UP000316270">
    <property type="component" value="Chromosome 17"/>
</dbReference>
<protein>
    <recommendedName>
        <fullName evidence="1">Heterokaryon incompatibility domain-containing protein</fullName>
    </recommendedName>
</protein>
<dbReference type="OrthoDB" id="5428863at2759"/>
<dbReference type="PANTHER" id="PTHR33112">
    <property type="entry name" value="DOMAIN PROTEIN, PUTATIVE-RELATED"/>
    <property type="match status" value="1"/>
</dbReference>
<dbReference type="PANTHER" id="PTHR33112:SF1">
    <property type="entry name" value="HETEROKARYON INCOMPATIBILITY DOMAIN-CONTAINING PROTEIN"/>
    <property type="match status" value="1"/>
</dbReference>
<accession>A0A517LNT3</accession>
<dbReference type="EMBL" id="CP042201">
    <property type="protein sequence ID" value="QDS77308.1"/>
    <property type="molecule type" value="Genomic_DNA"/>
</dbReference>
<evidence type="ECO:0000259" key="1">
    <source>
        <dbReference type="Pfam" id="PF06985"/>
    </source>
</evidence>
<dbReference type="InterPro" id="IPR010730">
    <property type="entry name" value="HET"/>
</dbReference>
<keyword evidence="3" id="KW-1185">Reference proteome</keyword>
<evidence type="ECO:0000313" key="2">
    <source>
        <dbReference type="EMBL" id="QDS77308.1"/>
    </source>
</evidence>
<proteinExistence type="predicted"/>
<dbReference type="Pfam" id="PF06985">
    <property type="entry name" value="HET"/>
    <property type="match status" value="1"/>
</dbReference>
<reference evidence="2 3" key="1">
    <citation type="submission" date="2019-07" db="EMBL/GenBank/DDBJ databases">
        <title>Finished genome of Venturia effusa.</title>
        <authorList>
            <person name="Young C.A."/>
            <person name="Cox M.P."/>
            <person name="Ganley A.R.D."/>
            <person name="David W.J."/>
        </authorList>
    </citation>
    <scope>NUCLEOTIDE SEQUENCE [LARGE SCALE GENOMIC DNA]</scope>
    <source>
        <strain evidence="3">albino</strain>
    </source>
</reference>
<sequence>MVKDWLSFCDSYHKKLCKANFTDLGLTVIDCEQRRMTNLPFREPYLTLSYVWGCGRFSWDDRFSLLPAKMEATIEDAMSVVITLGFRFLWVDRYCIPQHDLDERHSQIQQMGEIYAQSSLTIIAIAGEGPDHGLPGVSSTHRVPSDKLRSPFLDPVTIPPNIEDEYAASKWRSRGWTYQEGLLARRRLLFTDSQVYFQCAGMHCQESLSIPLACLHIKDWSKFKDEYIGIFPHLGIGETSLEILDRIEEYVHREFTYPSDALDAFQGVFRAFQSLSHPVRQVCGIVILDPRTWPSTKSFTIEDMLVLGLCWGFYGPDQIDRQPHFPSWTWLGWKAGRDVKFDMAWRQRNVPLKILATATIEVKPGVVERVDKSPWGTVGATGHPSVLVLKAWTFPLKPVNELSQYAGSWSASKRWYLEKRDGRSWKDLHIFAVEEFKLLGQLGPADTCDVSLVVLGHRGECETLLMLVRYVEDRQAYERLPYHLSMIGLIRIDGDGVVRSMQDFEPEWREIRLI</sequence>
<name>A0A517LNT3_9PEZI</name>
<gene>
    <name evidence="2" type="ORF">FKW77_004599</name>
</gene>
<dbReference type="STRING" id="50376.A0A517LNT3"/>